<dbReference type="PRINTS" id="PR00080">
    <property type="entry name" value="SDRFAMILY"/>
</dbReference>
<dbReference type="STRING" id="1341132.A0A3F3PKU3"/>
<reference evidence="5 6" key="1">
    <citation type="submission" date="2018-07" db="EMBL/GenBank/DDBJ databases">
        <title>The genomes of Aspergillus section Nigri reveals drivers in fungal speciation.</title>
        <authorList>
            <consortium name="DOE Joint Genome Institute"/>
            <person name="Vesth T.C."/>
            <person name="Nybo J."/>
            <person name="Theobald S."/>
            <person name="Brandl J."/>
            <person name="Frisvad J.C."/>
            <person name="Nielsen K.F."/>
            <person name="Lyhne E.K."/>
            <person name="Kogle M.E."/>
            <person name="Kuo A."/>
            <person name="Riley R."/>
            <person name="Clum A."/>
            <person name="Nolan M."/>
            <person name="Lipzen A."/>
            <person name="Salamov A."/>
            <person name="Henrissat B."/>
            <person name="Wiebenga A."/>
            <person name="De vries R.P."/>
            <person name="Grigoriev I.V."/>
            <person name="Mortensen U.H."/>
            <person name="Andersen M.R."/>
            <person name="Baker S.E."/>
        </authorList>
    </citation>
    <scope>NUCLEOTIDE SEQUENCE [LARGE SCALE GENOMIC DNA]</scope>
    <source>
        <strain evidence="5 6">CBS 139.54b</strain>
    </source>
</reference>
<evidence type="ECO:0000256" key="3">
    <source>
        <dbReference type="ARBA" id="ARBA00023002"/>
    </source>
</evidence>
<protein>
    <submittedName>
        <fullName evidence="5">Putative hydroxybutyrate dehydrogenase</fullName>
    </submittedName>
</protein>
<gene>
    <name evidence="5" type="ORF">BDQ94DRAFT_112290</name>
</gene>
<dbReference type="Gene3D" id="3.40.50.720">
    <property type="entry name" value="NAD(P)-binding Rossmann-like Domain"/>
    <property type="match status" value="1"/>
</dbReference>
<dbReference type="Pfam" id="PF00106">
    <property type="entry name" value="adh_short"/>
    <property type="match status" value="1"/>
</dbReference>
<dbReference type="InterPro" id="IPR020904">
    <property type="entry name" value="Sc_DH/Rdtase_CS"/>
</dbReference>
<dbReference type="PANTHER" id="PTHR44169:SF6">
    <property type="entry name" value="NADPH-DEPENDENT 1-ACYLDIHYDROXYACETONE PHOSPHATE REDUCTASE"/>
    <property type="match status" value="1"/>
</dbReference>
<evidence type="ECO:0000313" key="5">
    <source>
        <dbReference type="EMBL" id="RDH27537.1"/>
    </source>
</evidence>
<dbReference type="GO" id="GO:0000140">
    <property type="term" value="F:acylglycerone-phosphate reductase (NADP+) activity"/>
    <property type="evidence" value="ECO:0007669"/>
    <property type="project" value="TreeGrafter"/>
</dbReference>
<evidence type="ECO:0000256" key="2">
    <source>
        <dbReference type="ARBA" id="ARBA00022857"/>
    </source>
</evidence>
<dbReference type="PANTHER" id="PTHR44169">
    <property type="entry name" value="NADPH-DEPENDENT 1-ACYLDIHYDROXYACETONE PHOSPHATE REDUCTASE"/>
    <property type="match status" value="1"/>
</dbReference>
<accession>A0A3F3PKU3</accession>
<sequence length="281" mass="30290">MVAQKTVLITGCSDGGIGSALSKAFQARGFHVFATGRSKQRLAHLEALKDVTLLELDVTSSASIDTAYEAVKHQTGGQLDYLVNNAGVMSIMPSLDIDIRQAKELFDTNFWGVLAMVQKFSPLLISAKGCITNICSISGFINVPFESVYGASKAALLRYSETLRLELAPFHVRVLSVVTGPVATNLGSPGKNHRLPCKSLYSAASKEIKERAMAEGYNKMEAHVYADQLVKDMVNGSEGQIWRGATASRVRVARHLSPNIVDNLVSKGTGLDQLHGQAVQL</sequence>
<dbReference type="RefSeq" id="XP_026620559.1">
    <property type="nucleotide sequence ID" value="XM_026763590.1"/>
</dbReference>
<dbReference type="GO" id="GO:0006654">
    <property type="term" value="P:phosphatidic acid biosynthetic process"/>
    <property type="evidence" value="ECO:0007669"/>
    <property type="project" value="TreeGrafter"/>
</dbReference>
<evidence type="ECO:0000256" key="1">
    <source>
        <dbReference type="ARBA" id="ARBA00006484"/>
    </source>
</evidence>
<proteinExistence type="inferred from homology"/>
<comment type="similarity">
    <text evidence="1 4">Belongs to the short-chain dehydrogenases/reductases (SDR) family.</text>
</comment>
<keyword evidence="3" id="KW-0560">Oxidoreductase</keyword>
<dbReference type="SUPFAM" id="SSF51735">
    <property type="entry name" value="NAD(P)-binding Rossmann-fold domains"/>
    <property type="match status" value="1"/>
</dbReference>
<dbReference type="AlphaFoldDB" id="A0A3F3PKU3"/>
<dbReference type="GO" id="GO:0004806">
    <property type="term" value="F:triacylglycerol lipase activity"/>
    <property type="evidence" value="ECO:0007669"/>
    <property type="project" value="TreeGrafter"/>
</dbReference>
<dbReference type="EMBL" id="KZ852088">
    <property type="protein sequence ID" value="RDH27537.1"/>
    <property type="molecule type" value="Genomic_DNA"/>
</dbReference>
<dbReference type="CDD" id="cd05374">
    <property type="entry name" value="17beta-HSD-like_SDR_c"/>
    <property type="match status" value="1"/>
</dbReference>
<name>A0A3F3PKU3_9EURO</name>
<dbReference type="PROSITE" id="PS00061">
    <property type="entry name" value="ADH_SHORT"/>
    <property type="match status" value="1"/>
</dbReference>
<evidence type="ECO:0000256" key="4">
    <source>
        <dbReference type="RuleBase" id="RU000363"/>
    </source>
</evidence>
<organism evidence="5 6">
    <name type="scientific">Aspergillus welwitschiae</name>
    <dbReference type="NCBI Taxonomy" id="1341132"/>
    <lineage>
        <taxon>Eukaryota</taxon>
        <taxon>Fungi</taxon>
        <taxon>Dikarya</taxon>
        <taxon>Ascomycota</taxon>
        <taxon>Pezizomycotina</taxon>
        <taxon>Eurotiomycetes</taxon>
        <taxon>Eurotiomycetidae</taxon>
        <taxon>Eurotiales</taxon>
        <taxon>Aspergillaceae</taxon>
        <taxon>Aspergillus</taxon>
        <taxon>Aspergillus subgen. Circumdati</taxon>
    </lineage>
</organism>
<dbReference type="GO" id="GO:0044550">
    <property type="term" value="P:secondary metabolite biosynthetic process"/>
    <property type="evidence" value="ECO:0007669"/>
    <property type="project" value="UniProtKB-ARBA"/>
</dbReference>
<dbReference type="InterPro" id="IPR002347">
    <property type="entry name" value="SDR_fam"/>
</dbReference>
<dbReference type="PRINTS" id="PR00081">
    <property type="entry name" value="GDHRDH"/>
</dbReference>
<keyword evidence="6" id="KW-1185">Reference proteome</keyword>
<evidence type="ECO:0000313" key="6">
    <source>
        <dbReference type="Proteomes" id="UP000253729"/>
    </source>
</evidence>
<dbReference type="Proteomes" id="UP000253729">
    <property type="component" value="Unassembled WGS sequence"/>
</dbReference>
<dbReference type="GeneID" id="38131946"/>
<keyword evidence="2" id="KW-0521">NADP</keyword>
<dbReference type="InterPro" id="IPR036291">
    <property type="entry name" value="NAD(P)-bd_dom_sf"/>
</dbReference>
<dbReference type="GO" id="GO:0005783">
    <property type="term" value="C:endoplasmic reticulum"/>
    <property type="evidence" value="ECO:0007669"/>
    <property type="project" value="TreeGrafter"/>
</dbReference>
<dbReference type="GO" id="GO:0005811">
    <property type="term" value="C:lipid droplet"/>
    <property type="evidence" value="ECO:0007669"/>
    <property type="project" value="TreeGrafter"/>
</dbReference>
<dbReference type="GO" id="GO:0019433">
    <property type="term" value="P:triglyceride catabolic process"/>
    <property type="evidence" value="ECO:0007669"/>
    <property type="project" value="TreeGrafter"/>
</dbReference>